<organism evidence="3 4">
    <name type="scientific">Striga asiatica</name>
    <name type="common">Asiatic witchweed</name>
    <name type="synonym">Buchnera asiatica</name>
    <dbReference type="NCBI Taxonomy" id="4170"/>
    <lineage>
        <taxon>Eukaryota</taxon>
        <taxon>Viridiplantae</taxon>
        <taxon>Streptophyta</taxon>
        <taxon>Embryophyta</taxon>
        <taxon>Tracheophyta</taxon>
        <taxon>Spermatophyta</taxon>
        <taxon>Magnoliopsida</taxon>
        <taxon>eudicotyledons</taxon>
        <taxon>Gunneridae</taxon>
        <taxon>Pentapetalae</taxon>
        <taxon>asterids</taxon>
        <taxon>lamiids</taxon>
        <taxon>Lamiales</taxon>
        <taxon>Orobanchaceae</taxon>
        <taxon>Buchnereae</taxon>
        <taxon>Striga</taxon>
    </lineage>
</organism>
<dbReference type="OrthoDB" id="1717908at2759"/>
<comment type="subcellular location">
    <subcellularLocation>
        <location evidence="1">Endomembrane system</location>
        <topology evidence="1">Multi-pass membrane protein</topology>
    </subcellularLocation>
</comment>
<dbReference type="SUPFAM" id="SSF81665">
    <property type="entry name" value="Calcium ATPase, transmembrane domain M"/>
    <property type="match status" value="1"/>
</dbReference>
<proteinExistence type="predicted"/>
<dbReference type="GO" id="GO:0005886">
    <property type="term" value="C:plasma membrane"/>
    <property type="evidence" value="ECO:0007669"/>
    <property type="project" value="TreeGrafter"/>
</dbReference>
<reference evidence="4" key="1">
    <citation type="journal article" date="2019" name="Curr. Biol.">
        <title>Genome Sequence of Striga asiatica Provides Insight into the Evolution of Plant Parasitism.</title>
        <authorList>
            <person name="Yoshida S."/>
            <person name="Kim S."/>
            <person name="Wafula E.K."/>
            <person name="Tanskanen J."/>
            <person name="Kim Y.M."/>
            <person name="Honaas L."/>
            <person name="Yang Z."/>
            <person name="Spallek T."/>
            <person name="Conn C.E."/>
            <person name="Ichihashi Y."/>
            <person name="Cheong K."/>
            <person name="Cui S."/>
            <person name="Der J.P."/>
            <person name="Gundlach H."/>
            <person name="Jiao Y."/>
            <person name="Hori C."/>
            <person name="Ishida J.K."/>
            <person name="Kasahara H."/>
            <person name="Kiba T."/>
            <person name="Kim M.S."/>
            <person name="Koo N."/>
            <person name="Laohavisit A."/>
            <person name="Lee Y.H."/>
            <person name="Lumba S."/>
            <person name="McCourt P."/>
            <person name="Mortimer J.C."/>
            <person name="Mutuku J.M."/>
            <person name="Nomura T."/>
            <person name="Sasaki-Sekimoto Y."/>
            <person name="Seto Y."/>
            <person name="Wang Y."/>
            <person name="Wakatake T."/>
            <person name="Sakakibara H."/>
            <person name="Demura T."/>
            <person name="Yamaguchi S."/>
            <person name="Yoneyama K."/>
            <person name="Manabe R.I."/>
            <person name="Nelson D.C."/>
            <person name="Schulman A.H."/>
            <person name="Timko M.P."/>
            <person name="dePamphilis C.W."/>
            <person name="Choi D."/>
            <person name="Shirasu K."/>
        </authorList>
    </citation>
    <scope>NUCLEOTIDE SEQUENCE [LARGE SCALE GENOMIC DNA]</scope>
    <source>
        <strain evidence="4">cv. UVA1</strain>
    </source>
</reference>
<evidence type="ECO:0000313" key="4">
    <source>
        <dbReference type="Proteomes" id="UP000325081"/>
    </source>
</evidence>
<dbReference type="AlphaFoldDB" id="A0A5A7RKU5"/>
<sequence length="219" mass="24561">MNLFSYPGSMIFIFCRNLEGQVHRVLQNTGVAEKYKPSLDKGIPGNETDLMNRKNLLGQIHILGRRKECLVAAAAPLALGINTEGVKEGWYDGGSIVIAVLVVIVFTAASDYKQSLQFQNSNEEIWCLERSLFLPGENASLSIQRTSIVELQWMFELIALLPSHVYRYLQMDLRYLVIPFRLMNQVTGKIKIDPTQTPFLMSGRTVADGCGTMLIFISV</sequence>
<dbReference type="Proteomes" id="UP000325081">
    <property type="component" value="Unassembled WGS sequence"/>
</dbReference>
<keyword evidence="2" id="KW-0460">Magnesium</keyword>
<accession>A0A5A7RKU5</accession>
<evidence type="ECO:0000313" key="3">
    <source>
        <dbReference type="EMBL" id="GER57784.1"/>
    </source>
</evidence>
<dbReference type="PANTHER" id="PTHR24093">
    <property type="entry name" value="CATION TRANSPORTING ATPASE"/>
    <property type="match status" value="1"/>
</dbReference>
<dbReference type="GO" id="GO:0005388">
    <property type="term" value="F:P-type calcium transporter activity"/>
    <property type="evidence" value="ECO:0007669"/>
    <property type="project" value="TreeGrafter"/>
</dbReference>
<evidence type="ECO:0000256" key="1">
    <source>
        <dbReference type="ARBA" id="ARBA00004127"/>
    </source>
</evidence>
<dbReference type="EMBL" id="BKCP01013625">
    <property type="protein sequence ID" value="GER57784.1"/>
    <property type="molecule type" value="Genomic_DNA"/>
</dbReference>
<dbReference type="PANTHER" id="PTHR24093:SF369">
    <property type="entry name" value="CALCIUM-TRANSPORTING ATPASE"/>
    <property type="match status" value="1"/>
</dbReference>
<keyword evidence="4" id="KW-1185">Reference proteome</keyword>
<comment type="caution">
    <text evidence="3">The sequence shown here is derived from an EMBL/GenBank/DDBJ whole genome shotgun (WGS) entry which is preliminary data.</text>
</comment>
<name>A0A5A7RKU5_STRAF</name>
<dbReference type="InterPro" id="IPR023298">
    <property type="entry name" value="ATPase_P-typ_TM_dom_sf"/>
</dbReference>
<gene>
    <name evidence="3" type="ORF">STAS_35612</name>
</gene>
<evidence type="ECO:0000256" key="2">
    <source>
        <dbReference type="ARBA" id="ARBA00022842"/>
    </source>
</evidence>
<dbReference type="GO" id="GO:0012505">
    <property type="term" value="C:endomembrane system"/>
    <property type="evidence" value="ECO:0007669"/>
    <property type="project" value="UniProtKB-SubCell"/>
</dbReference>
<protein>
    <submittedName>
        <fullName evidence="3">Plasma membrane calcium-transporting ATPase</fullName>
    </submittedName>
</protein>